<dbReference type="InterPro" id="IPR036188">
    <property type="entry name" value="FAD/NAD-bd_sf"/>
</dbReference>
<dbReference type="Proteomes" id="UP001404104">
    <property type="component" value="Unassembled WGS sequence"/>
</dbReference>
<organism evidence="6 7">
    <name type="scientific">Sphingomonas qilianensis</name>
    <dbReference type="NCBI Taxonomy" id="1736690"/>
    <lineage>
        <taxon>Bacteria</taxon>
        <taxon>Pseudomonadati</taxon>
        <taxon>Pseudomonadota</taxon>
        <taxon>Alphaproteobacteria</taxon>
        <taxon>Sphingomonadales</taxon>
        <taxon>Sphingomonadaceae</taxon>
        <taxon>Sphingomonas</taxon>
    </lineage>
</organism>
<name>A0ABU9XP84_9SPHN</name>
<reference evidence="6 7" key="1">
    <citation type="submission" date="2024-05" db="EMBL/GenBank/DDBJ databases">
        <authorList>
            <person name="Liu Q."/>
            <person name="Xin Y.-H."/>
        </authorList>
    </citation>
    <scope>NUCLEOTIDE SEQUENCE [LARGE SCALE GENOMIC DNA]</scope>
    <source>
        <strain evidence="6 7">CGMCC 1.15349</strain>
    </source>
</reference>
<keyword evidence="3" id="KW-0274">FAD</keyword>
<comment type="caution">
    <text evidence="6">The sequence shown here is derived from an EMBL/GenBank/DDBJ whole genome shotgun (WGS) entry which is preliminary data.</text>
</comment>
<evidence type="ECO:0000259" key="5">
    <source>
        <dbReference type="Pfam" id="PF01494"/>
    </source>
</evidence>
<dbReference type="Gene3D" id="3.50.50.60">
    <property type="entry name" value="FAD/NAD(P)-binding domain"/>
    <property type="match status" value="1"/>
</dbReference>
<keyword evidence="4" id="KW-0560">Oxidoreductase</keyword>
<dbReference type="Pfam" id="PF01494">
    <property type="entry name" value="FAD_binding_3"/>
    <property type="match status" value="1"/>
</dbReference>
<gene>
    <name evidence="6" type="ORF">ABC969_04250</name>
</gene>
<dbReference type="PANTHER" id="PTHR46496:SF1">
    <property type="entry name" value="ZEAXANTHIN EPOXIDASE, CHLOROPLASTIC"/>
    <property type="match status" value="1"/>
</dbReference>
<evidence type="ECO:0000313" key="7">
    <source>
        <dbReference type="Proteomes" id="UP001404104"/>
    </source>
</evidence>
<evidence type="ECO:0000256" key="2">
    <source>
        <dbReference type="ARBA" id="ARBA00022630"/>
    </source>
</evidence>
<evidence type="ECO:0000256" key="1">
    <source>
        <dbReference type="ARBA" id="ARBA00001974"/>
    </source>
</evidence>
<dbReference type="PANTHER" id="PTHR46496">
    <property type="match status" value="1"/>
</dbReference>
<evidence type="ECO:0000313" key="6">
    <source>
        <dbReference type="EMBL" id="MEN2785630.1"/>
    </source>
</evidence>
<dbReference type="InterPro" id="IPR002938">
    <property type="entry name" value="FAD-bd"/>
</dbReference>
<keyword evidence="7" id="KW-1185">Reference proteome</keyword>
<sequence length="395" mass="41601">MPRGRALIAGGGIAGLAAALALRQAGYDVTIFERAGAIEPAGSALSLWPNAIAALDRLGVGARVRTEAAPIATMVLADRRGGALFGPHPLSSNQAFMVTRALLQSTLREALGAVDLRLGQPIAQLEQNADSVAFTLIDGTIARGDIAIVADGIWSPTATELLGNPPRYRGYGGVLALSDPVAGLASTGIAAEYQGDGARFGVFDIGNRRQYWFYMHDTPEADIASLTLGAVAERALHWPAVVRAAIAATPADRLLPFAVHARPAPRRLGHGRVLCVGDAAHAMEPNLGQGACQALEDAVALGSAASIVQPDAMLATYQSLRLARIRAFVRQSSDARHSAHGSLFKQRMARAMLRAVPSAIERRLLALMHDMPAYPLASLSHSRKRMTTPTRGSAL</sequence>
<proteinExistence type="predicted"/>
<accession>A0ABU9XP84</accession>
<comment type="cofactor">
    <cofactor evidence="1">
        <name>FAD</name>
        <dbReference type="ChEBI" id="CHEBI:57692"/>
    </cofactor>
</comment>
<dbReference type="SUPFAM" id="SSF51905">
    <property type="entry name" value="FAD/NAD(P)-binding domain"/>
    <property type="match status" value="1"/>
</dbReference>
<dbReference type="EMBL" id="JBDIMF010000001">
    <property type="protein sequence ID" value="MEN2785630.1"/>
    <property type="molecule type" value="Genomic_DNA"/>
</dbReference>
<protein>
    <submittedName>
        <fullName evidence="6">NAD(P)/FAD-dependent oxidoreductase</fullName>
    </submittedName>
</protein>
<feature type="domain" description="FAD-binding" evidence="5">
    <location>
        <begin position="6"/>
        <end position="332"/>
    </location>
</feature>
<dbReference type="RefSeq" id="WP_345863182.1">
    <property type="nucleotide sequence ID" value="NZ_JBDIMF010000001.1"/>
</dbReference>
<evidence type="ECO:0000256" key="4">
    <source>
        <dbReference type="ARBA" id="ARBA00023002"/>
    </source>
</evidence>
<dbReference type="PRINTS" id="PR00420">
    <property type="entry name" value="RNGMNOXGNASE"/>
</dbReference>
<keyword evidence="2" id="KW-0285">Flavoprotein</keyword>
<evidence type="ECO:0000256" key="3">
    <source>
        <dbReference type="ARBA" id="ARBA00022827"/>
    </source>
</evidence>